<dbReference type="OrthoDB" id="4492972at2759"/>
<dbReference type="GeneID" id="63738769"/>
<keyword evidence="4" id="KW-1185">Reference proteome</keyword>
<sequence length="255" mass="27505">MALLNPVYALVVPFLFVVTVPLAILAGITTTLAFDVLILRVVIVYLDVALSLVPQSLANIKLRQRYITREARMPPAFRNGYGSSNGDSSAASPTQQPPISHLRRRHRPSSSLSILSTGGSTTPVGEFGIGLMPSVGPDRDFEGVGGWRSGDDDEVWTAINSRMELPDRQFPRHHYRSPSGGGATTPGDGGVLMMKTRRRSSESKAGVRPASSPNSSRARTPSASRMQSMTTLGSGNSDSYFPFIMSPKASRKMQL</sequence>
<feature type="region of interest" description="Disordered" evidence="1">
    <location>
        <begin position="170"/>
        <end position="255"/>
    </location>
</feature>
<evidence type="ECO:0000313" key="3">
    <source>
        <dbReference type="EMBL" id="KHN97925.1"/>
    </source>
</evidence>
<organism evidence="3 4">
    <name type="scientific">Metarhizium album (strain ARSEF 1941)</name>
    <dbReference type="NCBI Taxonomy" id="1081103"/>
    <lineage>
        <taxon>Eukaryota</taxon>
        <taxon>Fungi</taxon>
        <taxon>Dikarya</taxon>
        <taxon>Ascomycota</taxon>
        <taxon>Pezizomycotina</taxon>
        <taxon>Sordariomycetes</taxon>
        <taxon>Hypocreomycetidae</taxon>
        <taxon>Hypocreales</taxon>
        <taxon>Clavicipitaceae</taxon>
        <taxon>Metarhizium</taxon>
    </lineage>
</organism>
<feature type="compositionally biased region" description="Low complexity" evidence="1">
    <location>
        <begin position="109"/>
        <end position="123"/>
    </location>
</feature>
<dbReference type="HOGENOM" id="CLU_056392_1_0_1"/>
<feature type="region of interest" description="Disordered" evidence="1">
    <location>
        <begin position="77"/>
        <end position="133"/>
    </location>
</feature>
<keyword evidence="2" id="KW-0472">Membrane</keyword>
<dbReference type="Proteomes" id="UP000030816">
    <property type="component" value="Unassembled WGS sequence"/>
</dbReference>
<keyword evidence="2" id="KW-1133">Transmembrane helix</keyword>
<evidence type="ECO:0000256" key="2">
    <source>
        <dbReference type="SAM" id="Phobius"/>
    </source>
</evidence>
<protein>
    <submittedName>
        <fullName evidence="3">Uncharacterized protein</fullName>
    </submittedName>
</protein>
<feature type="transmembrane region" description="Helical" evidence="2">
    <location>
        <begin position="7"/>
        <end position="26"/>
    </location>
</feature>
<name>A0A0B2WYK0_METAS</name>
<reference evidence="3 4" key="1">
    <citation type="journal article" date="2014" name="Proc. Natl. Acad. Sci. U.S.A.">
        <title>Trajectory and genomic determinants of fungal-pathogen speciation and host adaptation.</title>
        <authorList>
            <person name="Hu X."/>
            <person name="Xiao G."/>
            <person name="Zheng P."/>
            <person name="Shang Y."/>
            <person name="Su Y."/>
            <person name="Zhang X."/>
            <person name="Liu X."/>
            <person name="Zhan S."/>
            <person name="St Leger R.J."/>
            <person name="Wang C."/>
        </authorList>
    </citation>
    <scope>NUCLEOTIDE SEQUENCE [LARGE SCALE GENOMIC DNA]</scope>
    <source>
        <strain evidence="3 4">ARSEF 1941</strain>
    </source>
</reference>
<feature type="compositionally biased region" description="Low complexity" evidence="1">
    <location>
        <begin position="208"/>
        <end position="225"/>
    </location>
</feature>
<accession>A0A0B2WYK0</accession>
<proteinExistence type="predicted"/>
<feature type="transmembrane region" description="Helical" evidence="2">
    <location>
        <begin position="32"/>
        <end position="53"/>
    </location>
</feature>
<dbReference type="RefSeq" id="XP_040678991.1">
    <property type="nucleotide sequence ID" value="XM_040823112.1"/>
</dbReference>
<comment type="caution">
    <text evidence="3">The sequence shown here is derived from an EMBL/GenBank/DDBJ whole genome shotgun (WGS) entry which is preliminary data.</text>
</comment>
<feature type="compositionally biased region" description="Polar residues" evidence="1">
    <location>
        <begin position="226"/>
        <end position="239"/>
    </location>
</feature>
<evidence type="ECO:0000313" key="4">
    <source>
        <dbReference type="Proteomes" id="UP000030816"/>
    </source>
</evidence>
<feature type="compositionally biased region" description="Gly residues" evidence="1">
    <location>
        <begin position="179"/>
        <end position="190"/>
    </location>
</feature>
<dbReference type="EMBL" id="AZHE01000009">
    <property type="protein sequence ID" value="KHN97925.1"/>
    <property type="molecule type" value="Genomic_DNA"/>
</dbReference>
<evidence type="ECO:0000256" key="1">
    <source>
        <dbReference type="SAM" id="MobiDB-lite"/>
    </source>
</evidence>
<gene>
    <name evidence="3" type="ORF">MAM_04314</name>
</gene>
<dbReference type="AlphaFoldDB" id="A0A0B2WYK0"/>
<keyword evidence="2" id="KW-0812">Transmembrane</keyword>
<feature type="compositionally biased region" description="Polar residues" evidence="1">
    <location>
        <begin position="81"/>
        <end position="94"/>
    </location>
</feature>